<keyword evidence="4 15" id="KW-0378">Hydrolase</keyword>
<dbReference type="InterPro" id="IPR014017">
    <property type="entry name" value="DNA_helicase_UvrD-like_C"/>
</dbReference>
<dbReference type="Gene3D" id="1.10.486.10">
    <property type="entry name" value="PCRA, domain 4"/>
    <property type="match status" value="1"/>
</dbReference>
<dbReference type="NCBIfam" id="TIGR02784">
    <property type="entry name" value="addA_alphas"/>
    <property type="match status" value="1"/>
</dbReference>
<comment type="catalytic activity">
    <reaction evidence="14">
        <text>ATP + H2O = ADP + phosphate + H(+)</text>
        <dbReference type="Rhea" id="RHEA:13065"/>
        <dbReference type="ChEBI" id="CHEBI:15377"/>
        <dbReference type="ChEBI" id="CHEBI:15378"/>
        <dbReference type="ChEBI" id="CHEBI:30616"/>
        <dbReference type="ChEBI" id="CHEBI:43474"/>
        <dbReference type="ChEBI" id="CHEBI:456216"/>
        <dbReference type="EC" id="5.6.2.4"/>
    </reaction>
</comment>
<dbReference type="InterPro" id="IPR027417">
    <property type="entry name" value="P-loop_NTPase"/>
</dbReference>
<dbReference type="OrthoDB" id="9810135at2"/>
<evidence type="ECO:0000256" key="8">
    <source>
        <dbReference type="ARBA" id="ARBA00023125"/>
    </source>
</evidence>
<keyword evidence="1" id="KW-0540">Nuclease</keyword>
<gene>
    <name evidence="18" type="ORF">SAMN05444389_107100</name>
</gene>
<evidence type="ECO:0000259" key="16">
    <source>
        <dbReference type="PROSITE" id="PS51198"/>
    </source>
</evidence>
<dbReference type="AlphaFoldDB" id="A0A1M7HYU8"/>
<dbReference type="GO" id="GO:0005524">
    <property type="term" value="F:ATP binding"/>
    <property type="evidence" value="ECO:0007669"/>
    <property type="project" value="UniProtKB-UniRule"/>
</dbReference>
<dbReference type="Pfam" id="PF13361">
    <property type="entry name" value="UvrD_C"/>
    <property type="match status" value="1"/>
</dbReference>
<dbReference type="Pfam" id="PF12705">
    <property type="entry name" value="PDDEXK_1"/>
    <property type="match status" value="1"/>
</dbReference>
<dbReference type="GO" id="GO:0003677">
    <property type="term" value="F:DNA binding"/>
    <property type="evidence" value="ECO:0007669"/>
    <property type="project" value="UniProtKB-KW"/>
</dbReference>
<dbReference type="STRING" id="53463.SAMN05444389_107100"/>
<evidence type="ECO:0000256" key="5">
    <source>
        <dbReference type="ARBA" id="ARBA00022806"/>
    </source>
</evidence>
<evidence type="ECO:0000256" key="14">
    <source>
        <dbReference type="ARBA" id="ARBA00048988"/>
    </source>
</evidence>
<dbReference type="GO" id="GO:0033202">
    <property type="term" value="C:DNA helicase complex"/>
    <property type="evidence" value="ECO:0007669"/>
    <property type="project" value="TreeGrafter"/>
</dbReference>
<dbReference type="SUPFAM" id="SSF52980">
    <property type="entry name" value="Restriction endonuclease-like"/>
    <property type="match status" value="1"/>
</dbReference>
<dbReference type="PANTHER" id="PTHR11070:SF2">
    <property type="entry name" value="ATP-DEPENDENT DNA HELICASE SRS2"/>
    <property type="match status" value="1"/>
</dbReference>
<keyword evidence="5 15" id="KW-0347">Helicase</keyword>
<keyword evidence="8" id="KW-0238">DNA-binding</keyword>
<feature type="domain" description="UvrD-like helicase C-terminal" evidence="17">
    <location>
        <begin position="491"/>
        <end position="772"/>
    </location>
</feature>
<dbReference type="PROSITE" id="PS51217">
    <property type="entry name" value="UVRD_HELICASE_CTER"/>
    <property type="match status" value="1"/>
</dbReference>
<dbReference type="SUPFAM" id="SSF52540">
    <property type="entry name" value="P-loop containing nucleoside triphosphate hydrolases"/>
    <property type="match status" value="1"/>
</dbReference>
<keyword evidence="3" id="KW-0227">DNA damage</keyword>
<dbReference type="InterPro" id="IPR014151">
    <property type="entry name" value="DNA_helicase_AddA"/>
</dbReference>
<dbReference type="GO" id="GO:0043138">
    <property type="term" value="F:3'-5' DNA helicase activity"/>
    <property type="evidence" value="ECO:0007669"/>
    <property type="project" value="UniProtKB-EC"/>
</dbReference>
<reference evidence="19" key="1">
    <citation type="submission" date="2016-11" db="EMBL/GenBank/DDBJ databases">
        <authorList>
            <person name="Varghese N."/>
            <person name="Submissions S."/>
        </authorList>
    </citation>
    <scope>NUCLEOTIDE SEQUENCE [LARGE SCALE GENOMIC DNA]</scope>
    <source>
        <strain evidence="19">DSM 6637</strain>
    </source>
</reference>
<evidence type="ECO:0000256" key="7">
    <source>
        <dbReference type="ARBA" id="ARBA00022840"/>
    </source>
</evidence>
<dbReference type="InterPro" id="IPR011604">
    <property type="entry name" value="PDDEXK-like_dom_sf"/>
</dbReference>
<accession>A0A1M7HYU8</accession>
<evidence type="ECO:0000256" key="1">
    <source>
        <dbReference type="ARBA" id="ARBA00022722"/>
    </source>
</evidence>
<keyword evidence="2 15" id="KW-0547">Nucleotide-binding</keyword>
<keyword evidence="19" id="KW-1185">Reference proteome</keyword>
<dbReference type="GO" id="GO:0000725">
    <property type="term" value="P:recombinational repair"/>
    <property type="evidence" value="ECO:0007669"/>
    <property type="project" value="TreeGrafter"/>
</dbReference>
<keyword evidence="10" id="KW-0413">Isomerase</keyword>
<protein>
    <recommendedName>
        <fullName evidence="12">DNA 3'-5' helicase</fullName>
        <ecNumber evidence="12">5.6.2.4</ecNumber>
    </recommendedName>
    <alternativeName>
        <fullName evidence="13">DNA 3'-5' helicase II</fullName>
    </alternativeName>
</protein>
<dbReference type="InterPro" id="IPR011335">
    <property type="entry name" value="Restrct_endonuc-II-like"/>
</dbReference>
<keyword evidence="7 15" id="KW-0067">ATP-binding</keyword>
<dbReference type="RefSeq" id="WP_073067088.1">
    <property type="nucleotide sequence ID" value="NZ_FRCK01000007.1"/>
</dbReference>
<evidence type="ECO:0000256" key="6">
    <source>
        <dbReference type="ARBA" id="ARBA00022839"/>
    </source>
</evidence>
<evidence type="ECO:0000256" key="2">
    <source>
        <dbReference type="ARBA" id="ARBA00022741"/>
    </source>
</evidence>
<name>A0A1M7HYU8_9RHOB</name>
<dbReference type="Proteomes" id="UP000184444">
    <property type="component" value="Unassembled WGS sequence"/>
</dbReference>
<keyword evidence="6" id="KW-0269">Exonuclease</keyword>
<comment type="catalytic activity">
    <reaction evidence="11">
        <text>Couples ATP hydrolysis with the unwinding of duplex DNA by translocating in the 3'-5' direction.</text>
        <dbReference type="EC" id="5.6.2.4"/>
    </reaction>
</comment>
<evidence type="ECO:0000313" key="18">
    <source>
        <dbReference type="EMBL" id="SHM33692.1"/>
    </source>
</evidence>
<evidence type="ECO:0000256" key="4">
    <source>
        <dbReference type="ARBA" id="ARBA00022801"/>
    </source>
</evidence>
<feature type="binding site" evidence="15">
    <location>
        <begin position="29"/>
        <end position="36"/>
    </location>
    <ligand>
        <name>ATP</name>
        <dbReference type="ChEBI" id="CHEBI:30616"/>
    </ligand>
</feature>
<dbReference type="Pfam" id="PF00580">
    <property type="entry name" value="UvrD-helicase"/>
    <property type="match status" value="1"/>
</dbReference>
<evidence type="ECO:0000256" key="13">
    <source>
        <dbReference type="ARBA" id="ARBA00034923"/>
    </source>
</evidence>
<dbReference type="GO" id="GO:0004527">
    <property type="term" value="F:exonuclease activity"/>
    <property type="evidence" value="ECO:0007669"/>
    <property type="project" value="UniProtKB-KW"/>
</dbReference>
<evidence type="ECO:0000256" key="15">
    <source>
        <dbReference type="PROSITE-ProRule" id="PRU00560"/>
    </source>
</evidence>
<dbReference type="EMBL" id="FRCK01000007">
    <property type="protein sequence ID" value="SHM33692.1"/>
    <property type="molecule type" value="Genomic_DNA"/>
</dbReference>
<dbReference type="PANTHER" id="PTHR11070">
    <property type="entry name" value="UVRD / RECB / PCRA DNA HELICASE FAMILY MEMBER"/>
    <property type="match status" value="1"/>
</dbReference>
<sequence>MADAIPRPDDATRAQHIAADPERSTWLTANAGSGKTSVLTDRVARLLLGGTRPERILCLTYTKAAATEMQNRLLGRLGEWAMLDDTALTARLARMGIAAGADLPAARRLFAQAIEAPGGLKVQTIHSFCAGVLRRFPLEAGVPHGFAELDDRSAAILRAEVLDRMARENVPEMADLLSLRSDHGLDEFLSSLTGHDAPPDVAALWRCCDLPPGFDDAALLGDCFDGGEVTLIPALIPLLEQGGKTDQGAAEKLRRGNWAAAAVEELEILESVLLNGGTAKEPFSAKLGNFPTKALRSGTCAALMGDLDELMSRVEAARPLRLALAQARRTLALQRFGHAFCTRYAAAKLAGGWLDFDDLIARTARLLDSSSMAQWVLFRLDGGIDHILVDEAQDTSPLQWQVIRRLTDEFTAGAGAADRPRTLFVVGDPKQSIYSFQGADIAVFEDRHRQFAEDFDAAGAPMQDAALRHSFRSSPAILRLTDAVFSGDAAQGLGDAPTHIAFHAGLPGRVDLWPPVPEPDKPDPAPWHAPVDSVAANAASKVLAQQVAQAAAQAIGTPITLRGGQTRALRPGDILILVQRRNEIFHEVIRALKQAELPVAGADRLRLGGELAVKDIRALLSVLALPEDDLSLAAALRSPLFGLDEDQLYRLAAGRRGYLIEALRKSGHERVKAIIQDLQGQADFLRPYDLISRLLVRHGGRARLVGRLGPEAEDGIDELLSQALTYETAETPSLTGFLVWLADDTAEVRRQPGSAGDGQGLIRVMTVHGAKGLESPVVILPDCAARKGPGRTGATILPDDGPPAHWRAPKAQQTPFLAEWVERDRQRQDEERRRLLYVAITRAESWLIVAAAGDTGGGLDSWHAMVAAGCTRDHGLAETHLDCAWSEQPIRRLSFGDWPAGAPAAEVSTPAAEELPDWLTVPAPRPPHAPAPVAATALGGDKVLTAAAGGAQAGRRATAAADPGAQPGDREAALLAGTRLHLLLEHLPGLPPQGWPARAADLLAGAEGGLPTAPELTALLDELAEIAAAESLGSLLSPPPGATVLREAPLSAPLPGGRVLSGTIDRLVITSERITIVDYKSNAAVPGTPEATPEGYLRQMAAYRHAARAIWPGRAVECVILWTRARQAMTLPEPLLDLAWAAALRGLEPAAAGP</sequence>
<proteinExistence type="predicted"/>
<dbReference type="InterPro" id="IPR000212">
    <property type="entry name" value="DNA_helicase_UvrD/REP"/>
</dbReference>
<dbReference type="GO" id="GO:0005829">
    <property type="term" value="C:cytosol"/>
    <property type="evidence" value="ECO:0007669"/>
    <property type="project" value="TreeGrafter"/>
</dbReference>
<dbReference type="Gene3D" id="3.90.320.10">
    <property type="match status" value="1"/>
</dbReference>
<evidence type="ECO:0000256" key="3">
    <source>
        <dbReference type="ARBA" id="ARBA00022763"/>
    </source>
</evidence>
<evidence type="ECO:0000256" key="10">
    <source>
        <dbReference type="ARBA" id="ARBA00023235"/>
    </source>
</evidence>
<keyword evidence="9" id="KW-0234">DNA repair</keyword>
<dbReference type="InterPro" id="IPR038726">
    <property type="entry name" value="PDDEXK_AddAB-type"/>
</dbReference>
<dbReference type="Gene3D" id="3.40.50.300">
    <property type="entry name" value="P-loop containing nucleotide triphosphate hydrolases"/>
    <property type="match status" value="4"/>
</dbReference>
<organism evidence="18 19">
    <name type="scientific">Paracoccus solventivorans</name>
    <dbReference type="NCBI Taxonomy" id="53463"/>
    <lineage>
        <taxon>Bacteria</taxon>
        <taxon>Pseudomonadati</taxon>
        <taxon>Pseudomonadota</taxon>
        <taxon>Alphaproteobacteria</taxon>
        <taxon>Rhodobacterales</taxon>
        <taxon>Paracoccaceae</taxon>
        <taxon>Paracoccus</taxon>
    </lineage>
</organism>
<evidence type="ECO:0000313" key="19">
    <source>
        <dbReference type="Proteomes" id="UP000184444"/>
    </source>
</evidence>
<evidence type="ECO:0000259" key="17">
    <source>
        <dbReference type="PROSITE" id="PS51217"/>
    </source>
</evidence>
<dbReference type="InterPro" id="IPR014016">
    <property type="entry name" value="UvrD-like_ATP-bd"/>
</dbReference>
<feature type="domain" description="UvrD-like helicase ATP-binding" evidence="16">
    <location>
        <begin position="8"/>
        <end position="474"/>
    </location>
</feature>
<evidence type="ECO:0000256" key="12">
    <source>
        <dbReference type="ARBA" id="ARBA00034808"/>
    </source>
</evidence>
<evidence type="ECO:0000256" key="9">
    <source>
        <dbReference type="ARBA" id="ARBA00023204"/>
    </source>
</evidence>
<dbReference type="PROSITE" id="PS51198">
    <property type="entry name" value="UVRD_HELICASE_ATP_BIND"/>
    <property type="match status" value="1"/>
</dbReference>
<evidence type="ECO:0000256" key="11">
    <source>
        <dbReference type="ARBA" id="ARBA00034617"/>
    </source>
</evidence>
<dbReference type="EC" id="5.6.2.4" evidence="12"/>